<evidence type="ECO:0000313" key="5">
    <source>
        <dbReference type="Proteomes" id="UP000053617"/>
    </source>
</evidence>
<dbReference type="InterPro" id="IPR036770">
    <property type="entry name" value="Ankyrin_rpt-contain_sf"/>
</dbReference>
<dbReference type="Pfam" id="PF12796">
    <property type="entry name" value="Ank_2"/>
    <property type="match status" value="2"/>
</dbReference>
<dbReference type="RefSeq" id="XP_013275018.1">
    <property type="nucleotide sequence ID" value="XM_013419564.1"/>
</dbReference>
<keyword evidence="1" id="KW-0677">Repeat</keyword>
<dbReference type="OrthoDB" id="4158298at2759"/>
<dbReference type="STRING" id="1442369.A0A0D2FZZ5"/>
<protein>
    <submittedName>
        <fullName evidence="4">Uncharacterized protein</fullName>
    </submittedName>
</protein>
<feature type="repeat" description="ANK" evidence="3">
    <location>
        <begin position="53"/>
        <end position="85"/>
    </location>
</feature>
<dbReference type="SMART" id="SM00248">
    <property type="entry name" value="ANK"/>
    <property type="match status" value="11"/>
</dbReference>
<evidence type="ECO:0000256" key="1">
    <source>
        <dbReference type="ARBA" id="ARBA00022737"/>
    </source>
</evidence>
<dbReference type="InterPro" id="IPR002110">
    <property type="entry name" value="Ankyrin_rpt"/>
</dbReference>
<dbReference type="Gene3D" id="1.25.40.20">
    <property type="entry name" value="Ankyrin repeat-containing domain"/>
    <property type="match status" value="3"/>
</dbReference>
<dbReference type="PANTHER" id="PTHR24198:SF165">
    <property type="entry name" value="ANKYRIN REPEAT-CONTAINING PROTEIN-RELATED"/>
    <property type="match status" value="1"/>
</dbReference>
<dbReference type="AlphaFoldDB" id="A0A0D2FZZ5"/>
<dbReference type="SUPFAM" id="SSF48403">
    <property type="entry name" value="Ankyrin repeat"/>
    <property type="match status" value="2"/>
</dbReference>
<feature type="repeat" description="ANK" evidence="3">
    <location>
        <begin position="18"/>
        <end position="50"/>
    </location>
</feature>
<feature type="repeat" description="ANK" evidence="3">
    <location>
        <begin position="300"/>
        <end position="332"/>
    </location>
</feature>
<organism evidence="4 5">
    <name type="scientific">Rhinocladiella mackenziei CBS 650.93</name>
    <dbReference type="NCBI Taxonomy" id="1442369"/>
    <lineage>
        <taxon>Eukaryota</taxon>
        <taxon>Fungi</taxon>
        <taxon>Dikarya</taxon>
        <taxon>Ascomycota</taxon>
        <taxon>Pezizomycotina</taxon>
        <taxon>Eurotiomycetes</taxon>
        <taxon>Chaetothyriomycetidae</taxon>
        <taxon>Chaetothyriales</taxon>
        <taxon>Herpotrichiellaceae</taxon>
        <taxon>Rhinocladiella</taxon>
    </lineage>
</organism>
<feature type="repeat" description="ANK" evidence="3">
    <location>
        <begin position="335"/>
        <end position="367"/>
    </location>
</feature>
<dbReference type="GeneID" id="25290607"/>
<feature type="repeat" description="ANK" evidence="3">
    <location>
        <begin position="194"/>
        <end position="226"/>
    </location>
</feature>
<dbReference type="Pfam" id="PF13637">
    <property type="entry name" value="Ank_4"/>
    <property type="match status" value="1"/>
</dbReference>
<proteinExistence type="predicted"/>
<gene>
    <name evidence="4" type="ORF">Z518_02536</name>
</gene>
<name>A0A0D2FZZ5_9EURO</name>
<dbReference type="PROSITE" id="PS50088">
    <property type="entry name" value="ANK_REPEAT"/>
    <property type="match status" value="8"/>
</dbReference>
<sequence>MRGSCRYRHYRDGPRNCRGTPALVLAAWKGHLEEVKLLLEYGADVHDAPKNGLQLNSLQAASGNGNVQIMSILIEAGADINSPAVGRRGKTALQYAVIKNKTAATLFLLELGADVNARVAEKGGMTALQAAVLCQNEDMVETLLVLGADINGQASDGGYSALSTAILSNSIPLFWRLIEASASVAYADWEDGDAFNMPLLVASRKGSLEFIQLLLDLGIDINALSRSGRTLGELALLEAAVHHQEKAMLFLLKHSDFIDRSILTKALEYVDLIIPDTQCGVLVQALVDRGADINAGWVGEDHSILQKACRKGVMELVRYLVQNGADINFPPPARDGLTALQAAVFIGDLEMVDFLLQHGADVNGAASHYGGVTAVQVAAVLGYVRIAQMLIAAGADIAAPASCRGTRALDSAARNGRFDMVKLLLDNYQLKGGESFSDVCKGPIRIARKECHWAIVALLENYQRDPDLGGR</sequence>
<evidence type="ECO:0000256" key="3">
    <source>
        <dbReference type="PROSITE-ProRule" id="PRU00023"/>
    </source>
</evidence>
<accession>A0A0D2FZZ5</accession>
<evidence type="ECO:0000256" key="2">
    <source>
        <dbReference type="ARBA" id="ARBA00023043"/>
    </source>
</evidence>
<evidence type="ECO:0000313" key="4">
    <source>
        <dbReference type="EMBL" id="KIX07882.1"/>
    </source>
</evidence>
<dbReference type="PANTHER" id="PTHR24198">
    <property type="entry name" value="ANKYRIN REPEAT AND PROTEIN KINASE DOMAIN-CONTAINING PROTEIN"/>
    <property type="match status" value="1"/>
</dbReference>
<dbReference type="HOGENOM" id="CLU_590472_0_0_1"/>
<keyword evidence="2 3" id="KW-0040">ANK repeat</keyword>
<dbReference type="PROSITE" id="PS50297">
    <property type="entry name" value="ANK_REP_REGION"/>
    <property type="match status" value="7"/>
</dbReference>
<feature type="repeat" description="ANK" evidence="3">
    <location>
        <begin position="88"/>
        <end position="120"/>
    </location>
</feature>
<dbReference type="Pfam" id="PF00023">
    <property type="entry name" value="Ank"/>
    <property type="match status" value="2"/>
</dbReference>
<feature type="repeat" description="ANK" evidence="3">
    <location>
        <begin position="370"/>
        <end position="402"/>
    </location>
</feature>
<reference evidence="4 5" key="1">
    <citation type="submission" date="2015-01" db="EMBL/GenBank/DDBJ databases">
        <title>The Genome Sequence of Rhinocladiella mackenzie CBS 650.93.</title>
        <authorList>
            <consortium name="The Broad Institute Genomics Platform"/>
            <person name="Cuomo C."/>
            <person name="de Hoog S."/>
            <person name="Gorbushina A."/>
            <person name="Stielow B."/>
            <person name="Teixiera M."/>
            <person name="Abouelleil A."/>
            <person name="Chapman S.B."/>
            <person name="Priest M."/>
            <person name="Young S.K."/>
            <person name="Wortman J."/>
            <person name="Nusbaum C."/>
            <person name="Birren B."/>
        </authorList>
    </citation>
    <scope>NUCLEOTIDE SEQUENCE [LARGE SCALE GENOMIC DNA]</scope>
    <source>
        <strain evidence="4 5">CBS 650.93</strain>
    </source>
</reference>
<feature type="repeat" description="ANK" evidence="3">
    <location>
        <begin position="123"/>
        <end position="155"/>
    </location>
</feature>
<dbReference type="EMBL" id="KN847476">
    <property type="protein sequence ID" value="KIX07882.1"/>
    <property type="molecule type" value="Genomic_DNA"/>
</dbReference>
<keyword evidence="5" id="KW-1185">Reference proteome</keyword>
<dbReference type="VEuPathDB" id="FungiDB:Z518_02536"/>
<dbReference type="Proteomes" id="UP000053617">
    <property type="component" value="Unassembled WGS sequence"/>
</dbReference>